<dbReference type="RefSeq" id="WP_106060104.1">
    <property type="nucleotide sequence ID" value="NZ_PVXQ01000022.1"/>
</dbReference>
<dbReference type="GO" id="GO:0102007">
    <property type="term" value="F:acyl-L-homoserine-lactone lactonohydrolase activity"/>
    <property type="evidence" value="ECO:0007669"/>
    <property type="project" value="UniProtKB-EC"/>
</dbReference>
<dbReference type="GO" id="GO:0046872">
    <property type="term" value="F:metal ion binding"/>
    <property type="evidence" value="ECO:0007669"/>
    <property type="project" value="UniProtKB-KW"/>
</dbReference>
<proteinExistence type="inferred from homology"/>
<dbReference type="OrthoDB" id="9761531at2"/>
<dbReference type="CDD" id="cd07729">
    <property type="entry name" value="AHL_lactonase_MBL-fold"/>
    <property type="match status" value="1"/>
</dbReference>
<evidence type="ECO:0000313" key="8">
    <source>
        <dbReference type="Proteomes" id="UP000239471"/>
    </source>
</evidence>
<dbReference type="PANTHER" id="PTHR42978">
    <property type="entry name" value="QUORUM-QUENCHING LACTONASE YTNP-RELATED-RELATED"/>
    <property type="match status" value="1"/>
</dbReference>
<keyword evidence="5" id="KW-0862">Zinc</keyword>
<dbReference type="InterPro" id="IPR001279">
    <property type="entry name" value="Metallo-B-lactamas"/>
</dbReference>
<evidence type="ECO:0000256" key="3">
    <source>
        <dbReference type="ARBA" id="ARBA00022723"/>
    </source>
</evidence>
<dbReference type="SUPFAM" id="SSF56281">
    <property type="entry name" value="Metallo-hydrolase/oxidoreductase"/>
    <property type="match status" value="1"/>
</dbReference>
<evidence type="ECO:0000256" key="1">
    <source>
        <dbReference type="ARBA" id="ARBA00001947"/>
    </source>
</evidence>
<organism evidence="7 8">
    <name type="scientific">Clostridium vincentii</name>
    <dbReference type="NCBI Taxonomy" id="52704"/>
    <lineage>
        <taxon>Bacteria</taxon>
        <taxon>Bacillati</taxon>
        <taxon>Bacillota</taxon>
        <taxon>Clostridia</taxon>
        <taxon>Eubacteriales</taxon>
        <taxon>Clostridiaceae</taxon>
        <taxon>Clostridium</taxon>
    </lineage>
</organism>
<accession>A0A2T0BDI3</accession>
<evidence type="ECO:0000256" key="5">
    <source>
        <dbReference type="ARBA" id="ARBA00022833"/>
    </source>
</evidence>
<comment type="caution">
    <text evidence="7">The sequence shown here is derived from an EMBL/GenBank/DDBJ whole genome shotgun (WGS) entry which is preliminary data.</text>
</comment>
<gene>
    <name evidence="7" type="primary">ahlD</name>
    <name evidence="7" type="ORF">CLVI_21420</name>
</gene>
<dbReference type="EMBL" id="PVXQ01000022">
    <property type="protein sequence ID" value="PRR81934.1"/>
    <property type="molecule type" value="Genomic_DNA"/>
</dbReference>
<sequence>MKVYVLDTGWLECDKNSMVAMSKAGIKNEPSVRNQWIKIPVMAVLIDHPDGKILYDLGSNPKAMEGYWPEGLCNVFPFYKEDFQSLEKQLELCNTKPEEIKTVILSHMHLDHAGNLDLFKHADIYVHKKDFEYGLTLIHSSTDPNKHGAYIKADLEVPVKQYHLVEEDFEFAKGIDVITLPGHTPGILGLVLHLEKDGTLIFPQDCIYSSENYGPPAKASGLMYDNLAYFNSIEKVRKLEKKYNAKVMFAHDMPFFKTIKHAPECYE</sequence>
<dbReference type="SMART" id="SM00849">
    <property type="entry name" value="Lactamase_B"/>
    <property type="match status" value="1"/>
</dbReference>
<feature type="domain" description="Metallo-beta-lactamase" evidence="6">
    <location>
        <begin position="40"/>
        <end position="251"/>
    </location>
</feature>
<reference evidence="7 8" key="1">
    <citation type="submission" date="2018-03" db="EMBL/GenBank/DDBJ databases">
        <title>Genome sequence of Clostridium vincentii DSM 10228.</title>
        <authorList>
            <person name="Poehlein A."/>
            <person name="Daniel R."/>
        </authorList>
    </citation>
    <scope>NUCLEOTIDE SEQUENCE [LARGE SCALE GENOMIC DNA]</scope>
    <source>
        <strain evidence="7 8">DSM 10228</strain>
    </source>
</reference>
<comment type="similarity">
    <text evidence="2">Belongs to the metallo-beta-lactamase superfamily.</text>
</comment>
<name>A0A2T0BDI3_9CLOT</name>
<protein>
    <submittedName>
        <fullName evidence="7">N-acyl homoserine lactonase</fullName>
        <ecNumber evidence="7">3.1.1.81</ecNumber>
    </submittedName>
</protein>
<dbReference type="Gene3D" id="3.60.15.10">
    <property type="entry name" value="Ribonuclease Z/Hydroxyacylglutathione hydrolase-like"/>
    <property type="match status" value="1"/>
</dbReference>
<keyword evidence="3" id="KW-0479">Metal-binding</keyword>
<evidence type="ECO:0000313" key="7">
    <source>
        <dbReference type="EMBL" id="PRR81934.1"/>
    </source>
</evidence>
<dbReference type="Proteomes" id="UP000239471">
    <property type="component" value="Unassembled WGS sequence"/>
</dbReference>
<dbReference type="Pfam" id="PF00753">
    <property type="entry name" value="Lactamase_B"/>
    <property type="match status" value="1"/>
</dbReference>
<dbReference type="EC" id="3.1.1.81" evidence="7"/>
<dbReference type="InterPro" id="IPR036866">
    <property type="entry name" value="RibonucZ/Hydroxyglut_hydro"/>
</dbReference>
<evidence type="ECO:0000256" key="4">
    <source>
        <dbReference type="ARBA" id="ARBA00022801"/>
    </source>
</evidence>
<dbReference type="PANTHER" id="PTHR42978:SF2">
    <property type="entry name" value="102 KBASES UNSTABLE REGION: FROM 1 TO 119443"/>
    <property type="match status" value="1"/>
</dbReference>
<evidence type="ECO:0000259" key="6">
    <source>
        <dbReference type="SMART" id="SM00849"/>
    </source>
</evidence>
<comment type="cofactor">
    <cofactor evidence="1">
        <name>Zn(2+)</name>
        <dbReference type="ChEBI" id="CHEBI:29105"/>
    </cofactor>
</comment>
<dbReference type="AlphaFoldDB" id="A0A2T0BDI3"/>
<keyword evidence="8" id="KW-1185">Reference proteome</keyword>
<dbReference type="InterPro" id="IPR051013">
    <property type="entry name" value="MBL_superfamily_lactonases"/>
</dbReference>
<evidence type="ECO:0000256" key="2">
    <source>
        <dbReference type="ARBA" id="ARBA00007749"/>
    </source>
</evidence>
<keyword evidence="4 7" id="KW-0378">Hydrolase</keyword>